<sequence>MVQMSWKKKIVYILGKRSSYIRWLFTYKLELRPPLWGFDKYLEAMNKELRKL</sequence>
<accession>X0UDL3</accession>
<comment type="caution">
    <text evidence="1">The sequence shown here is derived from an EMBL/GenBank/DDBJ whole genome shotgun (WGS) entry which is preliminary data.</text>
</comment>
<name>X0UDL3_9ZZZZ</name>
<dbReference type="AlphaFoldDB" id="X0UDL3"/>
<protein>
    <submittedName>
        <fullName evidence="1">Uncharacterized protein</fullName>
    </submittedName>
</protein>
<proteinExistence type="predicted"/>
<reference evidence="1" key="1">
    <citation type="journal article" date="2014" name="Front. Microbiol.">
        <title>High frequency of phylogenetically diverse reductive dehalogenase-homologous genes in deep subseafloor sedimentary metagenomes.</title>
        <authorList>
            <person name="Kawai M."/>
            <person name="Futagami T."/>
            <person name="Toyoda A."/>
            <person name="Takaki Y."/>
            <person name="Nishi S."/>
            <person name="Hori S."/>
            <person name="Arai W."/>
            <person name="Tsubouchi T."/>
            <person name="Morono Y."/>
            <person name="Uchiyama I."/>
            <person name="Ito T."/>
            <person name="Fujiyama A."/>
            <person name="Inagaki F."/>
            <person name="Takami H."/>
        </authorList>
    </citation>
    <scope>NUCLEOTIDE SEQUENCE</scope>
    <source>
        <strain evidence="1">Expedition CK06-06</strain>
    </source>
</reference>
<gene>
    <name evidence="1" type="ORF">S01H1_36360</name>
</gene>
<dbReference type="EMBL" id="BARS01022776">
    <property type="protein sequence ID" value="GAG03869.1"/>
    <property type="molecule type" value="Genomic_DNA"/>
</dbReference>
<evidence type="ECO:0000313" key="1">
    <source>
        <dbReference type="EMBL" id="GAG03869.1"/>
    </source>
</evidence>
<organism evidence="1">
    <name type="scientific">marine sediment metagenome</name>
    <dbReference type="NCBI Taxonomy" id="412755"/>
    <lineage>
        <taxon>unclassified sequences</taxon>
        <taxon>metagenomes</taxon>
        <taxon>ecological metagenomes</taxon>
    </lineage>
</organism>